<gene>
    <name evidence="8" type="ORF">EDM58_06950</name>
</gene>
<dbReference type="Pfam" id="PF00111">
    <property type="entry name" value="Fer2"/>
    <property type="match status" value="1"/>
</dbReference>
<dbReference type="InterPro" id="IPR036010">
    <property type="entry name" value="2Fe-2S_ferredoxin-like_sf"/>
</dbReference>
<dbReference type="InterPro" id="IPR051452">
    <property type="entry name" value="Diverse_Oxidoreductases"/>
</dbReference>
<evidence type="ECO:0000256" key="1">
    <source>
        <dbReference type="ARBA" id="ARBA00022714"/>
    </source>
</evidence>
<keyword evidence="3" id="KW-0560">Oxidoreductase</keyword>
<keyword evidence="5" id="KW-0411">Iron-sulfur</keyword>
<evidence type="ECO:0000256" key="4">
    <source>
        <dbReference type="ARBA" id="ARBA00023004"/>
    </source>
</evidence>
<feature type="domain" description="2Fe-2S ferredoxin-type" evidence="7">
    <location>
        <begin position="5"/>
        <end position="81"/>
    </location>
</feature>
<evidence type="ECO:0000313" key="8">
    <source>
        <dbReference type="EMBL" id="RNB81860.1"/>
    </source>
</evidence>
<comment type="caution">
    <text evidence="8">The sequence shown here is derived from an EMBL/GenBank/DDBJ whole genome shotgun (WGS) entry which is preliminary data.</text>
</comment>
<dbReference type="InterPro" id="IPR036884">
    <property type="entry name" value="2Fe-2S-bd_dom_sf"/>
</dbReference>
<dbReference type="SUPFAM" id="SSF47741">
    <property type="entry name" value="CO dehydrogenase ISP C-domain like"/>
    <property type="match status" value="1"/>
</dbReference>
<name>A0A3M8D1C1_9BACL</name>
<sequence length="172" mass="18442">MAHQVEVSMKVNGAESKSVIEPRMLLVHYLREELNLTGTHIGCDTSQCGACTVLLDGDPVKSCTVLAVQANGKSITTVEGLASKEGLHPIQMSFWEKHGLQCGFCTPGVMIAAIGLLNENPDPSEEEIRLALEGVICRCTGYQFIVDAVKHAAQTLREAGETKVAMADSMKA</sequence>
<comment type="pathway">
    <text evidence="6">Alkaloid degradation; nicotine degradation.</text>
</comment>
<dbReference type="GO" id="GO:0016491">
    <property type="term" value="F:oxidoreductase activity"/>
    <property type="evidence" value="ECO:0007669"/>
    <property type="project" value="UniProtKB-KW"/>
</dbReference>
<dbReference type="RefSeq" id="WP_122912687.1">
    <property type="nucleotide sequence ID" value="NZ_JBCNED010000009.1"/>
</dbReference>
<dbReference type="PROSITE" id="PS51085">
    <property type="entry name" value="2FE2S_FER_2"/>
    <property type="match status" value="1"/>
</dbReference>
<keyword evidence="2" id="KW-0479">Metal-binding</keyword>
<dbReference type="Pfam" id="PF01799">
    <property type="entry name" value="Fer2_2"/>
    <property type="match status" value="1"/>
</dbReference>
<evidence type="ECO:0000256" key="5">
    <source>
        <dbReference type="ARBA" id="ARBA00023014"/>
    </source>
</evidence>
<dbReference type="Proteomes" id="UP000281915">
    <property type="component" value="Unassembled WGS sequence"/>
</dbReference>
<accession>A0A3M8D1C1</accession>
<dbReference type="Gene3D" id="1.10.150.120">
    <property type="entry name" value="[2Fe-2S]-binding domain"/>
    <property type="match status" value="1"/>
</dbReference>
<dbReference type="AlphaFoldDB" id="A0A3M8D1C1"/>
<protein>
    <submittedName>
        <fullName evidence="8">(2Fe-2S)-binding protein</fullName>
    </submittedName>
</protein>
<dbReference type="InterPro" id="IPR012675">
    <property type="entry name" value="Beta-grasp_dom_sf"/>
</dbReference>
<evidence type="ECO:0000313" key="9">
    <source>
        <dbReference type="Proteomes" id="UP000281915"/>
    </source>
</evidence>
<dbReference type="FunFam" id="3.10.20.30:FF:000020">
    <property type="entry name" value="Xanthine dehydrogenase iron-sulfur subunit"/>
    <property type="match status" value="1"/>
</dbReference>
<dbReference type="GO" id="GO:0051537">
    <property type="term" value="F:2 iron, 2 sulfur cluster binding"/>
    <property type="evidence" value="ECO:0007669"/>
    <property type="project" value="UniProtKB-KW"/>
</dbReference>
<dbReference type="EMBL" id="RHHT01000011">
    <property type="protein sequence ID" value="RNB81860.1"/>
    <property type="molecule type" value="Genomic_DNA"/>
</dbReference>
<evidence type="ECO:0000259" key="7">
    <source>
        <dbReference type="PROSITE" id="PS51085"/>
    </source>
</evidence>
<evidence type="ECO:0000256" key="6">
    <source>
        <dbReference type="ARBA" id="ARBA00060707"/>
    </source>
</evidence>
<dbReference type="PANTHER" id="PTHR44379">
    <property type="entry name" value="OXIDOREDUCTASE WITH IRON-SULFUR SUBUNIT"/>
    <property type="match status" value="1"/>
</dbReference>
<keyword evidence="4" id="KW-0408">Iron</keyword>
<dbReference type="SUPFAM" id="SSF54292">
    <property type="entry name" value="2Fe-2S ferredoxin-like"/>
    <property type="match status" value="1"/>
</dbReference>
<evidence type="ECO:0000256" key="2">
    <source>
        <dbReference type="ARBA" id="ARBA00022723"/>
    </source>
</evidence>
<dbReference type="InterPro" id="IPR002888">
    <property type="entry name" value="2Fe-2S-bd"/>
</dbReference>
<evidence type="ECO:0000256" key="3">
    <source>
        <dbReference type="ARBA" id="ARBA00023002"/>
    </source>
</evidence>
<reference evidence="8 9" key="1">
    <citation type="submission" date="2018-10" db="EMBL/GenBank/DDBJ databases">
        <title>Phylogenomics of Brevibacillus.</title>
        <authorList>
            <person name="Dunlap C."/>
        </authorList>
    </citation>
    <scope>NUCLEOTIDE SEQUENCE [LARGE SCALE GENOMIC DNA]</scope>
    <source>
        <strain evidence="8 9">JCM 15085</strain>
    </source>
</reference>
<dbReference type="PANTHER" id="PTHR44379:SF5">
    <property type="entry name" value="OXIDOREDUCTASE WITH IRON-SULFUR SUBUNIT"/>
    <property type="match status" value="1"/>
</dbReference>
<dbReference type="FunFam" id="1.10.150.120:FF:000003">
    <property type="entry name" value="Carbon monoxide dehydrogenase, small subunit"/>
    <property type="match status" value="1"/>
</dbReference>
<dbReference type="InterPro" id="IPR001041">
    <property type="entry name" value="2Fe-2S_ferredoxin-type"/>
</dbReference>
<dbReference type="Gene3D" id="3.10.20.30">
    <property type="match status" value="1"/>
</dbReference>
<organism evidence="8 9">
    <name type="scientific">Brevibacillus panacihumi</name>
    <dbReference type="NCBI Taxonomy" id="497735"/>
    <lineage>
        <taxon>Bacteria</taxon>
        <taxon>Bacillati</taxon>
        <taxon>Bacillota</taxon>
        <taxon>Bacilli</taxon>
        <taxon>Bacillales</taxon>
        <taxon>Paenibacillaceae</taxon>
        <taxon>Brevibacillus</taxon>
    </lineage>
</organism>
<proteinExistence type="predicted"/>
<dbReference type="GO" id="GO:0046872">
    <property type="term" value="F:metal ion binding"/>
    <property type="evidence" value="ECO:0007669"/>
    <property type="project" value="UniProtKB-KW"/>
</dbReference>
<keyword evidence="1" id="KW-0001">2Fe-2S</keyword>